<dbReference type="HOGENOM" id="CLU_2287003_0_0_5"/>
<evidence type="ECO:0008006" key="5">
    <source>
        <dbReference type="Google" id="ProtNLM"/>
    </source>
</evidence>
<evidence type="ECO:0000256" key="2">
    <source>
        <dbReference type="SAM" id="SignalP"/>
    </source>
</evidence>
<organism evidence="3 4">
    <name type="scientific">Dinoroseobacter shibae (strain DSM 16493 / NCIMB 14021 / DFL 12)</name>
    <dbReference type="NCBI Taxonomy" id="398580"/>
    <lineage>
        <taxon>Bacteria</taxon>
        <taxon>Pseudomonadati</taxon>
        <taxon>Pseudomonadota</taxon>
        <taxon>Alphaproteobacteria</taxon>
        <taxon>Rhodobacterales</taxon>
        <taxon>Roseobacteraceae</taxon>
        <taxon>Dinoroseobacter</taxon>
    </lineage>
</organism>
<dbReference type="PROSITE" id="PS51257">
    <property type="entry name" value="PROKAR_LIPOPROTEIN"/>
    <property type="match status" value="1"/>
</dbReference>
<evidence type="ECO:0000313" key="4">
    <source>
        <dbReference type="Proteomes" id="UP000006833"/>
    </source>
</evidence>
<accession>A8LL18</accession>
<proteinExistence type="predicted"/>
<protein>
    <recommendedName>
        <fullName evidence="5">Lipoprotein</fullName>
    </recommendedName>
</protein>
<keyword evidence="2" id="KW-0732">Signal</keyword>
<gene>
    <name evidence="3" type="ordered locus">Dshi_1640</name>
</gene>
<feature type="region of interest" description="Disordered" evidence="1">
    <location>
        <begin position="53"/>
        <end position="101"/>
    </location>
</feature>
<dbReference type="KEGG" id="dsh:Dshi_1640"/>
<evidence type="ECO:0000256" key="1">
    <source>
        <dbReference type="SAM" id="MobiDB-lite"/>
    </source>
</evidence>
<feature type="compositionally biased region" description="Basic and acidic residues" evidence="1">
    <location>
        <begin position="53"/>
        <end position="67"/>
    </location>
</feature>
<dbReference type="Proteomes" id="UP000006833">
    <property type="component" value="Chromosome"/>
</dbReference>
<feature type="compositionally biased region" description="Pro residues" evidence="1">
    <location>
        <begin position="68"/>
        <end position="82"/>
    </location>
</feature>
<dbReference type="STRING" id="398580.Dshi_1640"/>
<dbReference type="AlphaFoldDB" id="A8LL18"/>
<evidence type="ECO:0000313" key="3">
    <source>
        <dbReference type="EMBL" id="ABV93382.1"/>
    </source>
</evidence>
<dbReference type="EMBL" id="CP000830">
    <property type="protein sequence ID" value="ABV93382.1"/>
    <property type="molecule type" value="Genomic_DNA"/>
</dbReference>
<reference evidence="4" key="1">
    <citation type="journal article" date="2010" name="ISME J.">
        <title>The complete genome sequence of the algal symbiont Dinoroseobacter shibae: a hitchhiker's guide to life in the sea.</title>
        <authorList>
            <person name="Wagner-Dobler I."/>
            <person name="Ballhausen B."/>
            <person name="Berger M."/>
            <person name="Brinkhoff T."/>
            <person name="Buchholz I."/>
            <person name="Bunk B."/>
            <person name="Cypionka H."/>
            <person name="Daniel R."/>
            <person name="Drepper T."/>
            <person name="Gerdts G."/>
            <person name="Hahnke S."/>
            <person name="Han C."/>
            <person name="Jahn D."/>
            <person name="Kalhoefer D."/>
            <person name="Kiss H."/>
            <person name="Klenk H.P."/>
            <person name="Kyrpides N."/>
            <person name="Liebl W."/>
            <person name="Liesegang H."/>
            <person name="Meincke L."/>
            <person name="Pati A."/>
            <person name="Petersen J."/>
            <person name="Piekarski T."/>
            <person name="Pommerenke C."/>
            <person name="Pradella S."/>
            <person name="Pukall R."/>
            <person name="Rabus R."/>
            <person name="Stackebrandt E."/>
            <person name="Thole S."/>
            <person name="Thompson L."/>
            <person name="Tielen P."/>
            <person name="Tomasch J."/>
            <person name="von Jan M."/>
            <person name="Wanphrut N."/>
            <person name="Wichels A."/>
            <person name="Zech H."/>
            <person name="Simon M."/>
        </authorList>
    </citation>
    <scope>NUCLEOTIDE SEQUENCE [LARGE SCALE GENOMIC DNA]</scope>
    <source>
        <strain evidence="4">DSM 16493 / NCIMB 14021 / DFL 12</strain>
    </source>
</reference>
<name>A8LL18_DINSH</name>
<feature type="signal peptide" evidence="2">
    <location>
        <begin position="1"/>
        <end position="24"/>
    </location>
</feature>
<keyword evidence="4" id="KW-1185">Reference proteome</keyword>
<feature type="chain" id="PRO_5002725268" description="Lipoprotein" evidence="2">
    <location>
        <begin position="25"/>
        <end position="101"/>
    </location>
</feature>
<sequence>MTPRTIMKTGLALLVAGAVSGCQTAVGVSYGYGYSDPFYWNHYYRDDVDVDIDVNRPSRPDRPERPPIAKPKPPIAKPPSIRPPMHKPSTRPARPGGGRLR</sequence>